<dbReference type="OrthoDB" id="10355at2157"/>
<evidence type="ECO:0000256" key="1">
    <source>
        <dbReference type="RuleBase" id="RU004508"/>
    </source>
</evidence>
<dbReference type="InterPro" id="IPR015424">
    <property type="entry name" value="PyrdxlP-dep_Trfase"/>
</dbReference>
<dbReference type="InParanoid" id="A0A0F7IFJ1"/>
<protein>
    <submittedName>
        <fullName evidence="2">Putative pyridoxal phosphate-dependent protein</fullName>
        <ecNumber evidence="2">2.6.1.102</ecNumber>
    </submittedName>
</protein>
<dbReference type="GO" id="GO:0000271">
    <property type="term" value="P:polysaccharide biosynthetic process"/>
    <property type="evidence" value="ECO:0007669"/>
    <property type="project" value="TreeGrafter"/>
</dbReference>
<evidence type="ECO:0000313" key="2">
    <source>
        <dbReference type="EMBL" id="AKG91243.1"/>
    </source>
</evidence>
<evidence type="ECO:0000313" key="3">
    <source>
        <dbReference type="Proteomes" id="UP000034723"/>
    </source>
</evidence>
<dbReference type="InterPro" id="IPR000653">
    <property type="entry name" value="DegT/StrS_aminotransferase"/>
</dbReference>
<dbReference type="Pfam" id="PF01041">
    <property type="entry name" value="DegT_DnrJ_EryC1"/>
    <property type="match status" value="1"/>
</dbReference>
<dbReference type="PATRIC" id="fig|113653.22.peg.1448"/>
<dbReference type="PANTHER" id="PTHR30244">
    <property type="entry name" value="TRANSAMINASE"/>
    <property type="match status" value="1"/>
</dbReference>
<proteinExistence type="inferred from homology"/>
<dbReference type="KEGG" id="gah:GAH_01466"/>
<dbReference type="Gene3D" id="3.40.640.10">
    <property type="entry name" value="Type I PLP-dependent aspartate aminotransferase-like (Major domain)"/>
    <property type="match status" value="1"/>
</dbReference>
<name>A0A0F7IFJ1_9EURY</name>
<dbReference type="RefSeq" id="WP_048095759.1">
    <property type="nucleotide sequence ID" value="NZ_CP011267.1"/>
</dbReference>
<sequence>MVMNIPFARPYITQEEIRAVTEVLKSGWLSMGEKTVMFERAFAEYIGSKYAVATNSCTSALFLSLKVLGIGRGDEVILPTFTFTATANTVVHCGAKPVFVDIDEKTYNIDPDSVEERITDNTKAIIVVHYAGQPADMRKIMKIAKTYGLKVIEDAAHAAGAKYENGKKVGALGNLTCFSFYATKPMTTGEGGMITLDDGYLADKLRILRLHGISKDAWKRYLENNSWYYEVIEAGYKCNPTDLASAIGLEQLRKLDWMNTRRKKIAEYYNEHLNDLDIILPYVRPKIESAYHLYPIRLVKYNRDKFINEMAKRGVGTSVHFMPLHLTRFYRKMFKYKKGDFPVAERVFRSIVSLPIYPQLTERHLEYVVRCVKEILKPR</sequence>
<reference evidence="2 3" key="1">
    <citation type="submission" date="2015-04" db="EMBL/GenBank/DDBJ databases">
        <title>The complete genome sequence of the hyperthermophilic, obligate iron-reducing archaeon Geoglobus ahangari strain 234T.</title>
        <authorList>
            <person name="Manzella M.P."/>
            <person name="Holmes D.E."/>
            <person name="Rocheleau J.M."/>
            <person name="Chung A."/>
            <person name="Reguera G."/>
            <person name="Kashefi K."/>
        </authorList>
    </citation>
    <scope>NUCLEOTIDE SEQUENCE [LARGE SCALE GENOMIC DNA]</scope>
    <source>
        <strain evidence="2 3">234</strain>
    </source>
</reference>
<dbReference type="HOGENOM" id="CLU_033332_7_2_2"/>
<dbReference type="EMBL" id="CP011267">
    <property type="protein sequence ID" value="AKG91243.1"/>
    <property type="molecule type" value="Genomic_DNA"/>
</dbReference>
<dbReference type="AlphaFoldDB" id="A0A0F7IFJ1"/>
<gene>
    <name evidence="2" type="ORF">GAH_01466</name>
</gene>
<dbReference type="Gene3D" id="3.90.1150.10">
    <property type="entry name" value="Aspartate Aminotransferase, domain 1"/>
    <property type="match status" value="1"/>
</dbReference>
<dbReference type="STRING" id="113653.GAH_01466"/>
<dbReference type="CDD" id="cd00616">
    <property type="entry name" value="AHBA_syn"/>
    <property type="match status" value="1"/>
</dbReference>
<keyword evidence="2" id="KW-0808">Transferase</keyword>
<dbReference type="GO" id="GO:0102933">
    <property type="term" value="F:GDP-4-dehydro-6-deoxy-D-mannose-4-aminotransferase activity"/>
    <property type="evidence" value="ECO:0007669"/>
    <property type="project" value="UniProtKB-EC"/>
</dbReference>
<keyword evidence="1" id="KW-0663">Pyridoxal phosphate</keyword>
<organism evidence="2 3">
    <name type="scientific">Geoglobus ahangari</name>
    <dbReference type="NCBI Taxonomy" id="113653"/>
    <lineage>
        <taxon>Archaea</taxon>
        <taxon>Methanobacteriati</taxon>
        <taxon>Methanobacteriota</taxon>
        <taxon>Archaeoglobi</taxon>
        <taxon>Archaeoglobales</taxon>
        <taxon>Archaeoglobaceae</taxon>
        <taxon>Geoglobus</taxon>
    </lineage>
</organism>
<dbReference type="PIRSF" id="PIRSF000390">
    <property type="entry name" value="PLP_StrS"/>
    <property type="match status" value="1"/>
</dbReference>
<dbReference type="EC" id="2.6.1.102" evidence="2"/>
<dbReference type="GO" id="GO:0030170">
    <property type="term" value="F:pyridoxal phosphate binding"/>
    <property type="evidence" value="ECO:0007669"/>
    <property type="project" value="TreeGrafter"/>
</dbReference>
<accession>A0A0F7IFJ1</accession>
<dbReference type="GeneID" id="24804036"/>
<dbReference type="Proteomes" id="UP000034723">
    <property type="component" value="Chromosome"/>
</dbReference>
<keyword evidence="2" id="KW-0032">Aminotransferase</keyword>
<comment type="similarity">
    <text evidence="1">Belongs to the DegT/DnrJ/EryC1 family.</text>
</comment>
<dbReference type="SUPFAM" id="SSF53383">
    <property type="entry name" value="PLP-dependent transferases"/>
    <property type="match status" value="1"/>
</dbReference>
<dbReference type="FunCoup" id="A0A0F7IFJ1">
    <property type="interactions" value="2"/>
</dbReference>
<dbReference type="InterPro" id="IPR015421">
    <property type="entry name" value="PyrdxlP-dep_Trfase_major"/>
</dbReference>
<keyword evidence="3" id="KW-1185">Reference proteome</keyword>
<dbReference type="PANTHER" id="PTHR30244:SF34">
    <property type="entry name" value="DTDP-4-AMINO-4,6-DIDEOXYGALACTOSE TRANSAMINASE"/>
    <property type="match status" value="1"/>
</dbReference>
<dbReference type="InterPro" id="IPR015422">
    <property type="entry name" value="PyrdxlP-dep_Trfase_small"/>
</dbReference>